<name>G2YQQ4_BOTF4</name>
<dbReference type="EMBL" id="FQ790349">
    <property type="protein sequence ID" value="CCD53952.1"/>
    <property type="molecule type" value="Genomic_DNA"/>
</dbReference>
<evidence type="ECO:0000313" key="2">
    <source>
        <dbReference type="Proteomes" id="UP000008177"/>
    </source>
</evidence>
<evidence type="ECO:0000313" key="1">
    <source>
        <dbReference type="EMBL" id="CCD53952.1"/>
    </source>
</evidence>
<organism evidence="1 2">
    <name type="scientific">Botryotinia fuckeliana (strain T4)</name>
    <name type="common">Noble rot fungus</name>
    <name type="synonym">Botrytis cinerea</name>
    <dbReference type="NCBI Taxonomy" id="999810"/>
    <lineage>
        <taxon>Eukaryota</taxon>
        <taxon>Fungi</taxon>
        <taxon>Dikarya</taxon>
        <taxon>Ascomycota</taxon>
        <taxon>Pezizomycotina</taxon>
        <taxon>Leotiomycetes</taxon>
        <taxon>Helotiales</taxon>
        <taxon>Sclerotiniaceae</taxon>
        <taxon>Botrytis</taxon>
    </lineage>
</organism>
<dbReference type="Proteomes" id="UP000008177">
    <property type="component" value="Unplaced contigs"/>
</dbReference>
<dbReference type="HOGENOM" id="CLU_2621765_0_0_1"/>
<dbReference type="InParanoid" id="G2YQQ4"/>
<proteinExistence type="predicted"/>
<gene>
    <name evidence="1" type="ORF">BofuT4_uP131320.1</name>
</gene>
<accession>G2YQQ4</accession>
<protein>
    <submittedName>
        <fullName evidence="1">Uncharacterized protein</fullName>
    </submittedName>
</protein>
<reference evidence="2" key="1">
    <citation type="journal article" date="2011" name="PLoS Genet.">
        <title>Genomic analysis of the necrotrophic fungal pathogens Sclerotinia sclerotiorum and Botrytis cinerea.</title>
        <authorList>
            <person name="Amselem J."/>
            <person name="Cuomo C.A."/>
            <person name="van Kan J.A."/>
            <person name="Viaud M."/>
            <person name="Benito E.P."/>
            <person name="Couloux A."/>
            <person name="Coutinho P.M."/>
            <person name="de Vries R.P."/>
            <person name="Dyer P.S."/>
            <person name="Fillinger S."/>
            <person name="Fournier E."/>
            <person name="Gout L."/>
            <person name="Hahn M."/>
            <person name="Kohn L."/>
            <person name="Lapalu N."/>
            <person name="Plummer K.M."/>
            <person name="Pradier J.M."/>
            <person name="Quevillon E."/>
            <person name="Sharon A."/>
            <person name="Simon A."/>
            <person name="ten Have A."/>
            <person name="Tudzynski B."/>
            <person name="Tudzynski P."/>
            <person name="Wincker P."/>
            <person name="Andrew M."/>
            <person name="Anthouard V."/>
            <person name="Beever R.E."/>
            <person name="Beffa R."/>
            <person name="Benoit I."/>
            <person name="Bouzid O."/>
            <person name="Brault B."/>
            <person name="Chen Z."/>
            <person name="Choquer M."/>
            <person name="Collemare J."/>
            <person name="Cotton P."/>
            <person name="Danchin E.G."/>
            <person name="Da Silva C."/>
            <person name="Gautier A."/>
            <person name="Giraud C."/>
            <person name="Giraud T."/>
            <person name="Gonzalez C."/>
            <person name="Grossetete S."/>
            <person name="Guldener U."/>
            <person name="Henrissat B."/>
            <person name="Howlett B.J."/>
            <person name="Kodira C."/>
            <person name="Kretschmer M."/>
            <person name="Lappartient A."/>
            <person name="Leroch M."/>
            <person name="Levis C."/>
            <person name="Mauceli E."/>
            <person name="Neuveglise C."/>
            <person name="Oeser B."/>
            <person name="Pearson M."/>
            <person name="Poulain J."/>
            <person name="Poussereau N."/>
            <person name="Quesneville H."/>
            <person name="Rascle C."/>
            <person name="Schumacher J."/>
            <person name="Segurens B."/>
            <person name="Sexton A."/>
            <person name="Silva E."/>
            <person name="Sirven C."/>
            <person name="Soanes D.M."/>
            <person name="Talbot N.J."/>
            <person name="Templeton M."/>
            <person name="Yandava C."/>
            <person name="Yarden O."/>
            <person name="Zeng Q."/>
            <person name="Rollins J.A."/>
            <person name="Lebrun M.H."/>
            <person name="Dickman M."/>
        </authorList>
    </citation>
    <scope>NUCLEOTIDE SEQUENCE [LARGE SCALE GENOMIC DNA]</scope>
    <source>
        <strain evidence="2">T4</strain>
    </source>
</reference>
<dbReference type="AlphaFoldDB" id="G2YQQ4"/>
<sequence length="78" mass="9208">MQCNYCTHTHHHDTLILTRTRTDTHHSVVSLQWIQINQLTGQSLIRLQEMIHPPVSYCFGRPWSIEPSFFLPFMDSKV</sequence>